<keyword evidence="1" id="KW-0285">Flavoprotein</keyword>
<evidence type="ECO:0000313" key="5">
    <source>
        <dbReference type="EMBL" id="RKR02951.1"/>
    </source>
</evidence>
<name>A0A495DK23_9PROT</name>
<comment type="caution">
    <text evidence="5">The sequence shown here is derived from an EMBL/GenBank/DDBJ whole genome shotgun (WGS) entry which is preliminary data.</text>
</comment>
<feature type="domain" description="Nitroreductase" evidence="4">
    <location>
        <begin position="32"/>
        <end position="200"/>
    </location>
</feature>
<evidence type="ECO:0000256" key="2">
    <source>
        <dbReference type="ARBA" id="ARBA00022643"/>
    </source>
</evidence>
<dbReference type="InterPro" id="IPR050627">
    <property type="entry name" value="Nitroreductase/BluB"/>
</dbReference>
<protein>
    <submittedName>
        <fullName evidence="5">Nitroreductase</fullName>
    </submittedName>
</protein>
<dbReference type="Gene3D" id="3.40.109.10">
    <property type="entry name" value="NADH Oxidase"/>
    <property type="match status" value="1"/>
</dbReference>
<reference evidence="5 6" key="1">
    <citation type="submission" date="2018-10" db="EMBL/GenBank/DDBJ databases">
        <title>Genomic Encyclopedia of Type Strains, Phase IV (KMG-IV): sequencing the most valuable type-strain genomes for metagenomic binning, comparative biology and taxonomic classification.</title>
        <authorList>
            <person name="Goeker M."/>
        </authorList>
    </citation>
    <scope>NUCLEOTIDE SEQUENCE [LARGE SCALE GENOMIC DNA]</scope>
    <source>
        <strain evidence="5 6">DSM 4734</strain>
    </source>
</reference>
<dbReference type="PANTHER" id="PTHR23026:SF90">
    <property type="entry name" value="IODOTYROSINE DEIODINASE 1"/>
    <property type="match status" value="1"/>
</dbReference>
<sequence length="224" mass="25029">MGMEKRVPLENYIEYPQAEMRERVSRFTQNLLRRRTVRDYADKPVERAVIEQAIIAAGSAPSGANHQPWHFVVLSDPAKRRALREAAEAEEAAFYNGKAPQEWLDALAPLGTDASKPFLEHAPVLIAVFAQKRGGEEIGQDKKNYYIHESVGIACGFLLAALHEAGLVTLTHTPNPMRFLNEVCERPAGEKPYMLIVGGYPAEDATVPEHALVKKRLDEITTWL</sequence>
<dbReference type="SUPFAM" id="SSF55469">
    <property type="entry name" value="FMN-dependent nitroreductase-like"/>
    <property type="match status" value="1"/>
</dbReference>
<accession>A0A495DK23</accession>
<evidence type="ECO:0000259" key="4">
    <source>
        <dbReference type="Pfam" id="PF00881"/>
    </source>
</evidence>
<dbReference type="InterPro" id="IPR029479">
    <property type="entry name" value="Nitroreductase"/>
</dbReference>
<dbReference type="PANTHER" id="PTHR23026">
    <property type="entry name" value="NADPH NITROREDUCTASE"/>
    <property type="match status" value="1"/>
</dbReference>
<gene>
    <name evidence="5" type="ORF">C7435_0896</name>
</gene>
<evidence type="ECO:0000256" key="1">
    <source>
        <dbReference type="ARBA" id="ARBA00022630"/>
    </source>
</evidence>
<dbReference type="AlphaFoldDB" id="A0A495DK23"/>
<dbReference type="InterPro" id="IPR000415">
    <property type="entry name" value="Nitroreductase-like"/>
</dbReference>
<proteinExistence type="predicted"/>
<dbReference type="EMBL" id="RBIM01000002">
    <property type="protein sequence ID" value="RKR02951.1"/>
    <property type="molecule type" value="Genomic_DNA"/>
</dbReference>
<dbReference type="CDD" id="cd02144">
    <property type="entry name" value="iodotyrosine_dehalogenase"/>
    <property type="match status" value="1"/>
</dbReference>
<keyword evidence="2" id="KW-0288">FMN</keyword>
<evidence type="ECO:0000256" key="3">
    <source>
        <dbReference type="ARBA" id="ARBA00023002"/>
    </source>
</evidence>
<dbReference type="Pfam" id="PF00881">
    <property type="entry name" value="Nitroreductase"/>
    <property type="match status" value="1"/>
</dbReference>
<organism evidence="5 6">
    <name type="scientific">Maricaulis maris</name>
    <dbReference type="NCBI Taxonomy" id="74318"/>
    <lineage>
        <taxon>Bacteria</taxon>
        <taxon>Pseudomonadati</taxon>
        <taxon>Pseudomonadota</taxon>
        <taxon>Alphaproteobacteria</taxon>
        <taxon>Maricaulales</taxon>
        <taxon>Maricaulaceae</taxon>
        <taxon>Maricaulis</taxon>
    </lineage>
</organism>
<evidence type="ECO:0000313" key="6">
    <source>
        <dbReference type="Proteomes" id="UP000273675"/>
    </source>
</evidence>
<dbReference type="GO" id="GO:0016491">
    <property type="term" value="F:oxidoreductase activity"/>
    <property type="evidence" value="ECO:0007669"/>
    <property type="project" value="UniProtKB-KW"/>
</dbReference>
<keyword evidence="3" id="KW-0560">Oxidoreductase</keyword>
<dbReference type="Proteomes" id="UP000273675">
    <property type="component" value="Unassembled WGS sequence"/>
</dbReference>